<evidence type="ECO:0000256" key="14">
    <source>
        <dbReference type="SAM" id="Phobius"/>
    </source>
</evidence>
<dbReference type="PANTHER" id="PTHR10909:SF250">
    <property type="entry name" value="PEROXISOMAL ACYL-COENZYME A OXIDASE 1"/>
    <property type="match status" value="1"/>
</dbReference>
<dbReference type="EC" id="1.3.3.6" evidence="6"/>
<feature type="domain" description="Acyl-CoA oxidase C-terminal" evidence="15">
    <location>
        <begin position="953"/>
        <end position="1129"/>
    </location>
</feature>
<feature type="region of interest" description="Disordered" evidence="13">
    <location>
        <begin position="23"/>
        <end position="55"/>
    </location>
</feature>
<dbReference type="FunFam" id="1.20.140.10:FF:000015">
    <property type="entry name" value="Acyl-coenzyme A oxidase"/>
    <property type="match status" value="1"/>
</dbReference>
<keyword evidence="12" id="KW-0576">Peroxisome</keyword>
<evidence type="ECO:0000256" key="10">
    <source>
        <dbReference type="ARBA" id="ARBA00023002"/>
    </source>
</evidence>
<keyword evidence="7" id="KW-0285">Flavoprotein</keyword>
<comment type="cofactor">
    <cofactor evidence="2">
        <name>FAD</name>
        <dbReference type="ChEBI" id="CHEBI:57692"/>
    </cofactor>
</comment>
<feature type="compositionally biased region" description="Basic and acidic residues" evidence="13">
    <location>
        <begin position="23"/>
        <end position="32"/>
    </location>
</feature>
<dbReference type="InterPro" id="IPR029320">
    <property type="entry name" value="Acyl-CoA_ox_N"/>
</dbReference>
<keyword evidence="14" id="KW-0472">Membrane</keyword>
<accession>A0A8H7UIA9</accession>
<comment type="similarity">
    <text evidence="5">Belongs to the acyl-CoA oxidase family.</text>
</comment>
<dbReference type="InterPro" id="IPR055060">
    <property type="entry name" value="ACOX_C_alpha1"/>
</dbReference>
<comment type="caution">
    <text evidence="18">The sequence shown here is derived from an EMBL/GenBank/DDBJ whole genome shotgun (WGS) entry which is preliminary data.</text>
</comment>
<evidence type="ECO:0000256" key="4">
    <source>
        <dbReference type="ARBA" id="ARBA00004846"/>
    </source>
</evidence>
<dbReference type="OrthoDB" id="538336at2759"/>
<evidence type="ECO:0000313" key="19">
    <source>
        <dbReference type="Proteomes" id="UP000612746"/>
    </source>
</evidence>
<dbReference type="SUPFAM" id="SSF47203">
    <property type="entry name" value="Acyl-CoA dehydrogenase C-terminal domain-like"/>
    <property type="match status" value="2"/>
</dbReference>
<evidence type="ECO:0000259" key="16">
    <source>
        <dbReference type="Pfam" id="PF14749"/>
    </source>
</evidence>
<gene>
    <name evidence="18" type="ORF">INT44_005732</name>
</gene>
<dbReference type="InterPro" id="IPR037069">
    <property type="entry name" value="AcylCoA_DH/ox_N_sf"/>
</dbReference>
<dbReference type="GO" id="GO:0055088">
    <property type="term" value="P:lipid homeostasis"/>
    <property type="evidence" value="ECO:0007669"/>
    <property type="project" value="TreeGrafter"/>
</dbReference>
<dbReference type="Proteomes" id="UP000612746">
    <property type="component" value="Unassembled WGS sequence"/>
</dbReference>
<evidence type="ECO:0000256" key="1">
    <source>
        <dbReference type="ARBA" id="ARBA00001201"/>
    </source>
</evidence>
<dbReference type="InterPro" id="IPR009100">
    <property type="entry name" value="AcylCoA_DH/oxidase_NM_dom_sf"/>
</dbReference>
<dbReference type="GO" id="GO:0005504">
    <property type="term" value="F:fatty acid binding"/>
    <property type="evidence" value="ECO:0007669"/>
    <property type="project" value="TreeGrafter"/>
</dbReference>
<dbReference type="Pfam" id="PF01756">
    <property type="entry name" value="ACOX"/>
    <property type="match status" value="1"/>
</dbReference>
<evidence type="ECO:0000256" key="3">
    <source>
        <dbReference type="ARBA" id="ARBA00004275"/>
    </source>
</evidence>
<evidence type="ECO:0000259" key="17">
    <source>
        <dbReference type="Pfam" id="PF22924"/>
    </source>
</evidence>
<dbReference type="Gene3D" id="2.40.110.10">
    <property type="entry name" value="Butyryl-CoA Dehydrogenase, subunit A, domain 2"/>
    <property type="match status" value="1"/>
</dbReference>
<dbReference type="AlphaFoldDB" id="A0A8H7UIA9"/>
<comment type="catalytic activity">
    <reaction evidence="1">
        <text>a 2,3-saturated acyl-CoA + O2 = a (2E)-enoyl-CoA + H2O2</text>
        <dbReference type="Rhea" id="RHEA:38959"/>
        <dbReference type="ChEBI" id="CHEBI:15379"/>
        <dbReference type="ChEBI" id="CHEBI:16240"/>
        <dbReference type="ChEBI" id="CHEBI:58856"/>
        <dbReference type="ChEBI" id="CHEBI:65111"/>
        <dbReference type="EC" id="1.3.3.6"/>
    </reaction>
</comment>
<evidence type="ECO:0000256" key="13">
    <source>
        <dbReference type="SAM" id="MobiDB-lite"/>
    </source>
</evidence>
<comment type="subcellular location">
    <subcellularLocation>
        <location evidence="3">Peroxisome</location>
    </subcellularLocation>
</comment>
<evidence type="ECO:0000256" key="6">
    <source>
        <dbReference type="ARBA" id="ARBA00012870"/>
    </source>
</evidence>
<dbReference type="GO" id="GO:0005777">
    <property type="term" value="C:peroxisome"/>
    <property type="evidence" value="ECO:0007669"/>
    <property type="project" value="UniProtKB-SubCell"/>
</dbReference>
<feature type="transmembrane region" description="Helical" evidence="14">
    <location>
        <begin position="179"/>
        <end position="200"/>
    </location>
</feature>
<dbReference type="InterPro" id="IPR036250">
    <property type="entry name" value="AcylCo_DH-like_C"/>
</dbReference>
<organism evidence="18 19">
    <name type="scientific">Umbelopsis vinacea</name>
    <dbReference type="NCBI Taxonomy" id="44442"/>
    <lineage>
        <taxon>Eukaryota</taxon>
        <taxon>Fungi</taxon>
        <taxon>Fungi incertae sedis</taxon>
        <taxon>Mucoromycota</taxon>
        <taxon>Mucoromycotina</taxon>
        <taxon>Umbelopsidomycetes</taxon>
        <taxon>Umbelopsidales</taxon>
        <taxon>Umbelopsidaceae</taxon>
        <taxon>Umbelopsis</taxon>
    </lineage>
</organism>
<evidence type="ECO:0000256" key="5">
    <source>
        <dbReference type="ARBA" id="ARBA00006288"/>
    </source>
</evidence>
<keyword evidence="9" id="KW-0276">Fatty acid metabolism</keyword>
<reference evidence="18" key="1">
    <citation type="submission" date="2020-12" db="EMBL/GenBank/DDBJ databases">
        <title>Metabolic potential, ecology and presence of endohyphal bacteria is reflected in genomic diversity of Mucoromycotina.</title>
        <authorList>
            <person name="Muszewska A."/>
            <person name="Okrasinska A."/>
            <person name="Steczkiewicz K."/>
            <person name="Drgas O."/>
            <person name="Orlowska M."/>
            <person name="Perlinska-Lenart U."/>
            <person name="Aleksandrzak-Piekarczyk T."/>
            <person name="Szatraj K."/>
            <person name="Zielenkiewicz U."/>
            <person name="Pilsyk S."/>
            <person name="Malc E."/>
            <person name="Mieczkowski P."/>
            <person name="Kruszewska J.S."/>
            <person name="Biernat P."/>
            <person name="Pawlowska J."/>
        </authorList>
    </citation>
    <scope>NUCLEOTIDE SEQUENCE</scope>
    <source>
        <strain evidence="18">WA0000051536</strain>
    </source>
</reference>
<evidence type="ECO:0000313" key="18">
    <source>
        <dbReference type="EMBL" id="KAG2182752.1"/>
    </source>
</evidence>
<dbReference type="GO" id="GO:0033540">
    <property type="term" value="P:fatty acid beta-oxidation using acyl-CoA oxidase"/>
    <property type="evidence" value="ECO:0007669"/>
    <property type="project" value="TreeGrafter"/>
</dbReference>
<name>A0A8H7UIA9_9FUNG</name>
<evidence type="ECO:0000259" key="15">
    <source>
        <dbReference type="Pfam" id="PF01756"/>
    </source>
</evidence>
<dbReference type="Gene3D" id="1.20.140.10">
    <property type="entry name" value="Butyryl-CoA Dehydrogenase, subunit A, domain 3"/>
    <property type="match status" value="2"/>
</dbReference>
<feature type="transmembrane region" description="Helical" evidence="14">
    <location>
        <begin position="95"/>
        <end position="116"/>
    </location>
</feature>
<dbReference type="Pfam" id="PF14749">
    <property type="entry name" value="Acyl-CoA_ox_N"/>
    <property type="match status" value="1"/>
</dbReference>
<feature type="domain" description="Acyl-CoA oxidase C-alpha1" evidence="17">
    <location>
        <begin position="743"/>
        <end position="912"/>
    </location>
</feature>
<dbReference type="GO" id="GO:0003997">
    <property type="term" value="F:acyl-CoA oxidase activity"/>
    <property type="evidence" value="ECO:0007669"/>
    <property type="project" value="UniProtKB-EC"/>
</dbReference>
<dbReference type="InterPro" id="IPR002655">
    <property type="entry name" value="Acyl-CoA_oxidase_C"/>
</dbReference>
<dbReference type="InterPro" id="IPR046373">
    <property type="entry name" value="Acyl-CoA_Oxase/DH_mid-dom_sf"/>
</dbReference>
<proteinExistence type="inferred from homology"/>
<comment type="pathway">
    <text evidence="4">Lipid metabolism; peroxisomal fatty acid beta-oxidation.</text>
</comment>
<keyword evidence="11" id="KW-0443">Lipid metabolism</keyword>
<keyword evidence="14" id="KW-1133">Transmembrane helix</keyword>
<dbReference type="GO" id="GO:0071949">
    <property type="term" value="F:FAD binding"/>
    <property type="evidence" value="ECO:0007669"/>
    <property type="project" value="InterPro"/>
</dbReference>
<evidence type="ECO:0000256" key="12">
    <source>
        <dbReference type="ARBA" id="ARBA00023140"/>
    </source>
</evidence>
<evidence type="ECO:0000256" key="7">
    <source>
        <dbReference type="ARBA" id="ARBA00022630"/>
    </source>
</evidence>
<dbReference type="Pfam" id="PF22924">
    <property type="entry name" value="ACOX_C_alpha1"/>
    <property type="match status" value="1"/>
</dbReference>
<keyword evidence="19" id="KW-1185">Reference proteome</keyword>
<sequence>MSTINRRTQRVVTDSEDDFVEIRQRQRHDLQLSRRSQTPPIAEKDEDETKTKSKRKPISNTVSIPYIHTAPIHVISKPSVLSKEAPPVEGGYHGFIRLGMLVLGASNIRLIIENYMKYGLLIKLPHSYIPYQDYGLFVLAWVSVPISIVSAFLIEWLMAKIAMHIKSQKEDTRPKITSIEVLAGVFHCMHLLFLMIYPSYIVYTKIYHPMVGSAALVIALILFLKLTSYALVNRELREMYLTDNGDAPGGSHKYPNNIAIPNILYFWWAPTLCYQPSYPRSPRFRTTFFLKRVGELVVCLVTMYLLAEQYAKPTLENSLKALEEHNYVVIVERVLKLSTTAVVIWLLMFYALFHSFLNALSELGGIAIIWVPTGDCGIDRYTFSSRGMSICKCWGKGNCPSVQRGFPPLLGQFVVFFISALLHEVLVGIPTHALTGFAFWGMLGQIPLIAITKPLEKWRAMVKDSQLDQMAADMSLARQRPSFDVKLMSTFLVGDEESFKEREEGRAILENEPLFDKEPLVFMSREERLRHGIKVATRLIELWEEHAWSPDQFAAAVKNVDMMTPVTLHYGAFIPVILNQGTDEQVQEWIGAALSHTIIGCYAQTELGHGSNVGGLMTTATFDRHSDEFVLHSPSLAAAKWWIGGLGVMATHAVVQAQLIIDGKNYGPHIFVAPIRSLENHKPLPNILVGDIGPKAYGGFSSMDNGYLLFKEHRIPRGNMLMKFAKVDKNGVYRPPVHSKLSYGSMVKLRAGMVSEAGWKLGQAATVAIRYCTVRRQFQPANLNKADAPSDAPESQVISYSGLQHRLFPLISVAYGLIITGFSVNRLFDEMTEQLASENATLLPQVHVLTCGLKSWGTRRSCDGIEECRKAMGGHGYSAFSGLSDLFASYIPSNTYEGDNWILTQQVARFLVKELGRLANGKEISASTSYLARLASGDTSSSFRVTKAEQLTDLNVQVDLFATRAARVAFELGQALQSGRAWSDLNVECWNASVAHTEYTVMRAFADKVEEVKKDQFAPIHDTLKMLCDLFAVSNIVGASQASFLATQTVHAADLPVINELYRSLLHRISKQAIPLTDAFGFSDKNLGSALGRHDGRAYEALWEAVQKNPINQEKWQQETYETIIKKLLHRNNSAEPVEKAKL</sequence>
<feature type="domain" description="Acyl-coenzyme A oxidase N-terminal" evidence="16">
    <location>
        <begin position="484"/>
        <end position="599"/>
    </location>
</feature>
<dbReference type="SUPFAM" id="SSF56645">
    <property type="entry name" value="Acyl-CoA dehydrogenase NM domain-like"/>
    <property type="match status" value="1"/>
</dbReference>
<evidence type="ECO:0000256" key="9">
    <source>
        <dbReference type="ARBA" id="ARBA00022832"/>
    </source>
</evidence>
<dbReference type="EMBL" id="JAEPRA010000007">
    <property type="protein sequence ID" value="KAG2182752.1"/>
    <property type="molecule type" value="Genomic_DNA"/>
</dbReference>
<evidence type="ECO:0000256" key="2">
    <source>
        <dbReference type="ARBA" id="ARBA00001974"/>
    </source>
</evidence>
<evidence type="ECO:0000256" key="11">
    <source>
        <dbReference type="ARBA" id="ARBA00023098"/>
    </source>
</evidence>
<dbReference type="Gene3D" id="1.10.540.10">
    <property type="entry name" value="Acyl-CoA dehydrogenase/oxidase, N-terminal domain"/>
    <property type="match status" value="1"/>
</dbReference>
<dbReference type="InterPro" id="IPR012258">
    <property type="entry name" value="Acyl-CoA_oxidase"/>
</dbReference>
<feature type="transmembrane region" description="Helical" evidence="14">
    <location>
        <begin position="206"/>
        <end position="232"/>
    </location>
</feature>
<dbReference type="FunFam" id="1.20.140.10:FF:000007">
    <property type="entry name" value="Acyl-coenzyme A oxidase"/>
    <property type="match status" value="1"/>
</dbReference>
<dbReference type="PANTHER" id="PTHR10909">
    <property type="entry name" value="ELECTRON TRANSPORT OXIDOREDUCTASE"/>
    <property type="match status" value="1"/>
</dbReference>
<protein>
    <recommendedName>
        <fullName evidence="6">acyl-CoA oxidase</fullName>
        <ecNumber evidence="6">1.3.3.6</ecNumber>
    </recommendedName>
</protein>
<dbReference type="FunFam" id="2.40.110.10:FF:000003">
    <property type="entry name" value="Acyl-coenzyme A oxidase"/>
    <property type="match status" value="1"/>
</dbReference>
<feature type="transmembrane region" description="Helical" evidence="14">
    <location>
        <begin position="136"/>
        <end position="158"/>
    </location>
</feature>
<feature type="transmembrane region" description="Helical" evidence="14">
    <location>
        <begin position="327"/>
        <end position="353"/>
    </location>
</feature>
<keyword evidence="14" id="KW-0812">Transmembrane</keyword>
<keyword evidence="8" id="KW-0274">FAD</keyword>
<evidence type="ECO:0000256" key="8">
    <source>
        <dbReference type="ARBA" id="ARBA00022827"/>
    </source>
</evidence>
<keyword evidence="10" id="KW-0560">Oxidoreductase</keyword>